<sequence length="138" mass="16328">GNKIWRADKLEELIIDRVNNYSFASRNVDKEDELDSLNEKLKTEHVKKKRLFDLYISGSYEVSELDAMMADIDAQINYYEAQIEANEELKKNKKIQENLADLATVDFNSLEFREKQLYLKSLINKIYIDDEQVTIEWL</sequence>
<dbReference type="AlphaFoldDB" id="L7QGW8"/>
<evidence type="ECO:0000313" key="1">
    <source>
        <dbReference type="EMBL" id="AGA20328.1"/>
    </source>
</evidence>
<accession>L7QGW8</accession>
<protein>
    <submittedName>
        <fullName evidence="1">Integrase</fullName>
    </submittedName>
</protein>
<proteinExistence type="predicted"/>
<reference evidence="1" key="1">
    <citation type="journal article" date="2013" name="Emerg. Infect. Dis.">
        <title>Novel epidemic clones of Listeria monocytogenes, United States, 2011.</title>
        <authorList>
            <person name="Lomonaco S."/>
            <person name="Verghese B."/>
            <person name="Gerner-Smidt P."/>
            <person name="Tarr C."/>
            <person name="Gladney L."/>
            <person name="Joseph L."/>
            <person name="Katz L."/>
            <person name="Turnsek M."/>
            <person name="Frace M."/>
            <person name="Chen Y."/>
            <person name="Brown E."/>
            <person name="Meinersmann R."/>
            <person name="Berrang M."/>
            <person name="Knabel S."/>
        </authorList>
    </citation>
    <scope>NUCLEOTIDE SEQUENCE</scope>
    <source>
        <strain evidence="1">498</strain>
    </source>
</reference>
<gene>
    <name evidence="1" type="primary">int</name>
</gene>
<name>L7QGW8_LISMN</name>
<dbReference type="EMBL" id="JQ750617">
    <property type="protein sequence ID" value="AGA20328.1"/>
    <property type="molecule type" value="Genomic_DNA"/>
</dbReference>
<organism evidence="1">
    <name type="scientific">Listeria monocytogenes</name>
    <dbReference type="NCBI Taxonomy" id="1639"/>
    <lineage>
        <taxon>Bacteria</taxon>
        <taxon>Bacillati</taxon>
        <taxon>Bacillota</taxon>
        <taxon>Bacilli</taxon>
        <taxon>Bacillales</taxon>
        <taxon>Listeriaceae</taxon>
        <taxon>Listeria</taxon>
    </lineage>
</organism>
<feature type="non-terminal residue" evidence="1">
    <location>
        <position position="1"/>
    </location>
</feature>